<reference evidence="1" key="1">
    <citation type="submission" date="2024-08" db="EMBL/GenBank/DDBJ databases">
        <authorList>
            <person name="Chaddad Z."/>
            <person name="Lamrabet M."/>
            <person name="Bouhnik O."/>
            <person name="Alami S."/>
            <person name="Wipf D."/>
            <person name="Courty P.E."/>
            <person name="Missbah El Idrissi M."/>
        </authorList>
    </citation>
    <scope>NUCLEOTIDE SEQUENCE</scope>
    <source>
        <strain evidence="1">LLZ17</strain>
    </source>
</reference>
<gene>
    <name evidence="1" type="ORF">AB8Z38_15580</name>
</gene>
<evidence type="ECO:0000313" key="1">
    <source>
        <dbReference type="EMBL" id="XDV60624.1"/>
    </source>
</evidence>
<protein>
    <submittedName>
        <fullName evidence="1">Uncharacterized protein</fullName>
    </submittedName>
</protein>
<organism evidence="1">
    <name type="scientific">Bradyrhizobium sp. LLZ17</name>
    <dbReference type="NCBI Taxonomy" id="3239388"/>
    <lineage>
        <taxon>Bacteria</taxon>
        <taxon>Pseudomonadati</taxon>
        <taxon>Pseudomonadota</taxon>
        <taxon>Alphaproteobacteria</taxon>
        <taxon>Hyphomicrobiales</taxon>
        <taxon>Nitrobacteraceae</taxon>
        <taxon>Bradyrhizobium</taxon>
    </lineage>
</organism>
<dbReference type="EMBL" id="CP165734">
    <property type="protein sequence ID" value="XDV60624.1"/>
    <property type="molecule type" value="Genomic_DNA"/>
</dbReference>
<name>A0AB39XTP3_9BRAD</name>
<dbReference type="AlphaFoldDB" id="A0AB39XTP3"/>
<proteinExistence type="predicted"/>
<sequence length="66" mass="7309">MTLTIAPDRAQTEAKLVGVITICRENTGGPLTLASLLPTLTLYRQRRTRSHITDDPVNFCAIEHAF</sequence>
<accession>A0AB39XTP3</accession>
<dbReference type="RefSeq" id="WP_369725976.1">
    <property type="nucleotide sequence ID" value="NZ_CP165734.1"/>
</dbReference>